<dbReference type="PRINTS" id="PR01887">
    <property type="entry name" value="SPECTRNALPHA"/>
</dbReference>
<dbReference type="Pfam" id="PF00611">
    <property type="entry name" value="FCH"/>
    <property type="match status" value="1"/>
</dbReference>
<dbReference type="FunFam" id="2.30.30.40:FF:000014">
    <property type="entry name" value="Kinase C and casein kinase substrate in neurons protein"/>
    <property type="match status" value="1"/>
</dbReference>
<dbReference type="GO" id="GO:0005737">
    <property type="term" value="C:cytoplasm"/>
    <property type="evidence" value="ECO:0000318"/>
    <property type="project" value="GO_Central"/>
</dbReference>
<evidence type="ECO:0000256" key="12">
    <source>
        <dbReference type="PROSITE-ProRule" id="PRU00192"/>
    </source>
</evidence>
<evidence type="ECO:0000256" key="6">
    <source>
        <dbReference type="ARBA" id="ARBA00022490"/>
    </source>
</evidence>
<dbReference type="InterPro" id="IPR027267">
    <property type="entry name" value="AH/BAR_dom_sf"/>
</dbReference>
<dbReference type="OMA" id="ACQMKEL"/>
<reference evidence="18 19" key="1">
    <citation type="journal article" date="2007" name="Science">
        <title>Sea anemone genome reveals ancestral eumetazoan gene repertoire and genomic organization.</title>
        <authorList>
            <person name="Putnam N.H."/>
            <person name="Srivastava M."/>
            <person name="Hellsten U."/>
            <person name="Dirks B."/>
            <person name="Chapman J."/>
            <person name="Salamov A."/>
            <person name="Terry A."/>
            <person name="Shapiro H."/>
            <person name="Lindquist E."/>
            <person name="Kapitonov V.V."/>
            <person name="Jurka J."/>
            <person name="Genikhovich G."/>
            <person name="Grigoriev I.V."/>
            <person name="Lucas S.M."/>
            <person name="Steele R.E."/>
            <person name="Finnerty J.R."/>
            <person name="Technau U."/>
            <person name="Martindale M.Q."/>
            <person name="Rokhsar D.S."/>
        </authorList>
    </citation>
    <scope>NUCLEOTIDE SEQUENCE [LARGE SCALE GENOMIC DNA]</scope>
    <source>
        <strain evidence="19">CH2 X CH6</strain>
    </source>
</reference>
<keyword evidence="19" id="KW-1185">Reference proteome</keyword>
<evidence type="ECO:0000256" key="4">
    <source>
        <dbReference type="ARBA" id="ARBA00022443"/>
    </source>
</evidence>
<dbReference type="PROSITE" id="PS50002">
    <property type="entry name" value="SH3"/>
    <property type="match status" value="1"/>
</dbReference>
<dbReference type="GO" id="GO:0005543">
    <property type="term" value="F:phospholipid binding"/>
    <property type="evidence" value="ECO:0000318"/>
    <property type="project" value="GO_Central"/>
</dbReference>
<proteinExistence type="predicted"/>
<feature type="coiled-coil region" evidence="14">
    <location>
        <begin position="189"/>
        <end position="216"/>
    </location>
</feature>
<organism evidence="18 19">
    <name type="scientific">Nematostella vectensis</name>
    <name type="common">Starlet sea anemone</name>
    <dbReference type="NCBI Taxonomy" id="45351"/>
    <lineage>
        <taxon>Eukaryota</taxon>
        <taxon>Metazoa</taxon>
        <taxon>Cnidaria</taxon>
        <taxon>Anthozoa</taxon>
        <taxon>Hexacorallia</taxon>
        <taxon>Actiniaria</taxon>
        <taxon>Edwardsiidae</taxon>
        <taxon>Nematostella</taxon>
    </lineage>
</organism>
<feature type="region of interest" description="Disordered" evidence="15">
    <location>
        <begin position="351"/>
        <end position="373"/>
    </location>
</feature>
<evidence type="ECO:0000313" key="19">
    <source>
        <dbReference type="Proteomes" id="UP000001593"/>
    </source>
</evidence>
<protein>
    <recommendedName>
        <fullName evidence="20">Protein kinase C and casein kinase substrate in neurons protein 1</fullName>
    </recommendedName>
</protein>
<dbReference type="CDD" id="cd11843">
    <property type="entry name" value="SH3_PACSIN"/>
    <property type="match status" value="1"/>
</dbReference>
<evidence type="ECO:0000256" key="13">
    <source>
        <dbReference type="PROSITE-ProRule" id="PRU01077"/>
    </source>
</evidence>
<evidence type="ECO:0000256" key="7">
    <source>
        <dbReference type="ARBA" id="ARBA00022553"/>
    </source>
</evidence>
<keyword evidence="9" id="KW-0472">Membrane</keyword>
<dbReference type="PANTHER" id="PTHR23065:SF11">
    <property type="entry name" value="SYNDAPIN, ISOFORM C"/>
    <property type="match status" value="1"/>
</dbReference>
<dbReference type="PROSITE" id="PS51741">
    <property type="entry name" value="F_BAR"/>
    <property type="match status" value="1"/>
</dbReference>
<dbReference type="GO" id="GO:0007010">
    <property type="term" value="P:cytoskeleton organization"/>
    <property type="evidence" value="ECO:0000318"/>
    <property type="project" value="GO_Central"/>
</dbReference>
<dbReference type="GO" id="GO:0005768">
    <property type="term" value="C:endosome"/>
    <property type="evidence" value="ECO:0000318"/>
    <property type="project" value="GO_Central"/>
</dbReference>
<evidence type="ECO:0000256" key="5">
    <source>
        <dbReference type="ARBA" id="ARBA00022475"/>
    </source>
</evidence>
<dbReference type="AlphaFoldDB" id="A7S0K6"/>
<comment type="subcellular location">
    <subcellularLocation>
        <location evidence="2">Cell membrane</location>
    </subcellularLocation>
    <subcellularLocation>
        <location evidence="3">Cytoplasm</location>
    </subcellularLocation>
    <subcellularLocation>
        <location evidence="1">Endomembrane system</location>
        <topology evidence="1">Peripheral membrane protein</topology>
    </subcellularLocation>
</comment>
<gene>
    <name evidence="18" type="ORF">NEMVEDRAFT_v1g229120</name>
</gene>
<feature type="domain" description="F-BAR" evidence="17">
    <location>
        <begin position="15"/>
        <end position="284"/>
    </location>
</feature>
<dbReference type="InterPro" id="IPR031160">
    <property type="entry name" value="F_BAR_dom"/>
</dbReference>
<evidence type="ECO:0000256" key="11">
    <source>
        <dbReference type="ARBA" id="ARBA00064966"/>
    </source>
</evidence>
<accession>A7S0K6</accession>
<evidence type="ECO:0000313" key="18">
    <source>
        <dbReference type="EMBL" id="EDO42689.1"/>
    </source>
</evidence>
<evidence type="ECO:0000256" key="15">
    <source>
        <dbReference type="SAM" id="MobiDB-lite"/>
    </source>
</evidence>
<keyword evidence="5" id="KW-1003">Cell membrane</keyword>
<comment type="subunit">
    <text evidence="11">Homodimer. May form heterooligomers with other PACSINs. Interacts (via SH3 domain) with DNM1, SYNJ1 and WASL. Interacts with TRPV4.</text>
</comment>
<evidence type="ECO:0000256" key="10">
    <source>
        <dbReference type="ARBA" id="ARBA00055545"/>
    </source>
</evidence>
<dbReference type="FunCoup" id="A7S0K6">
    <property type="interactions" value="850"/>
</dbReference>
<keyword evidence="8 13" id="KW-0175">Coiled coil</keyword>
<dbReference type="CDD" id="cd07655">
    <property type="entry name" value="F-BAR_PACSIN"/>
    <property type="match status" value="1"/>
</dbReference>
<dbReference type="GO" id="GO:0005886">
    <property type="term" value="C:plasma membrane"/>
    <property type="evidence" value="ECO:0000318"/>
    <property type="project" value="GO_Central"/>
</dbReference>
<sequence length="439" mass="50709">MSIKGTPRGSEETLTASSDSFWDVGNYKRTVKRVDDGSKLCDEFMKMVTERAEIEARYSAKLKVWAKKWEEVIKAGSEYGSMEEAFKGAVDEANSRASVHTQCRDDLLNDVVELVKKWKGDNYQKSMFQWKQVKEAEEGFARAQKPWAKLLMKVMRSRKAYHNAAKATEQAKKLQIEASSDPNVPQEKFKKLTDAVEKARRDMQKCEDKYNDRLENISKDNPRYERDMTEQFERCQAFEQKRKDFFKDALMKYHSCLDVSRKSEFSGIFLHMSTTFQMADSSKDLDYWSRLHGVAMPKNWPRFEELPSELNRRPYDEDLHGSMRRGTGSYENAALEYSAPSYNQVQAAPQQYNDAEQSNPFSHQDSTEEDEFGAIPPPMDDLAVPVLALYDYEAAEDDELSFKAGEIVTKLSERDDQGWCRGRINHRTGLFPAEYVEAL</sequence>
<evidence type="ECO:0000259" key="16">
    <source>
        <dbReference type="PROSITE" id="PS50002"/>
    </source>
</evidence>
<dbReference type="PRINTS" id="PR00452">
    <property type="entry name" value="SH3DOMAIN"/>
</dbReference>
<dbReference type="Pfam" id="PF14604">
    <property type="entry name" value="SH3_9"/>
    <property type="match status" value="1"/>
</dbReference>
<dbReference type="GO" id="GO:0097320">
    <property type="term" value="P:plasma membrane tubulation"/>
    <property type="evidence" value="ECO:0000318"/>
    <property type="project" value="GO_Central"/>
</dbReference>
<feature type="compositionally biased region" description="Polar residues" evidence="15">
    <location>
        <begin position="351"/>
        <end position="364"/>
    </location>
</feature>
<evidence type="ECO:0000259" key="17">
    <source>
        <dbReference type="PROSITE" id="PS51741"/>
    </source>
</evidence>
<name>A7S0K6_NEMVE</name>
<keyword evidence="6" id="KW-0963">Cytoplasm</keyword>
<dbReference type="Gene3D" id="1.20.1270.60">
    <property type="entry name" value="Arfaptin homology (AH) domain/BAR domain"/>
    <property type="match status" value="1"/>
</dbReference>
<feature type="domain" description="SH3" evidence="16">
    <location>
        <begin position="381"/>
        <end position="439"/>
    </location>
</feature>
<dbReference type="STRING" id="45351.A7S0K6"/>
<dbReference type="eggNOG" id="KOG2856">
    <property type="taxonomic scope" value="Eukaryota"/>
</dbReference>
<dbReference type="SMART" id="SM00055">
    <property type="entry name" value="FCH"/>
    <property type="match status" value="1"/>
</dbReference>
<dbReference type="FunFam" id="1.20.1270.60:FF:000009">
    <property type="entry name" value="Protein kinase C and casein kinase substrate in neurons 2"/>
    <property type="match status" value="1"/>
</dbReference>
<dbReference type="SMART" id="SM00326">
    <property type="entry name" value="SH3"/>
    <property type="match status" value="1"/>
</dbReference>
<dbReference type="SUPFAM" id="SSF50044">
    <property type="entry name" value="SH3-domain"/>
    <property type="match status" value="1"/>
</dbReference>
<evidence type="ECO:0008006" key="20">
    <source>
        <dbReference type="Google" id="ProtNLM"/>
    </source>
</evidence>
<keyword evidence="4 12" id="KW-0728">SH3 domain</keyword>
<evidence type="ECO:0000256" key="3">
    <source>
        <dbReference type="ARBA" id="ARBA00004496"/>
    </source>
</evidence>
<evidence type="ECO:0000256" key="8">
    <source>
        <dbReference type="ARBA" id="ARBA00023054"/>
    </source>
</evidence>
<dbReference type="InterPro" id="IPR036028">
    <property type="entry name" value="SH3-like_dom_sf"/>
</dbReference>
<dbReference type="InterPro" id="IPR001060">
    <property type="entry name" value="FCH_dom"/>
</dbReference>
<dbReference type="InterPro" id="IPR001452">
    <property type="entry name" value="SH3_domain"/>
</dbReference>
<keyword evidence="7" id="KW-0597">Phosphoprotein</keyword>
<dbReference type="EMBL" id="DS469561">
    <property type="protein sequence ID" value="EDO42689.1"/>
    <property type="molecule type" value="Genomic_DNA"/>
</dbReference>
<dbReference type="GO" id="GO:0030100">
    <property type="term" value="P:regulation of endocytosis"/>
    <property type="evidence" value="ECO:0000318"/>
    <property type="project" value="GO_Central"/>
</dbReference>
<dbReference type="Gene3D" id="2.30.30.40">
    <property type="entry name" value="SH3 Domains"/>
    <property type="match status" value="1"/>
</dbReference>
<dbReference type="InParanoid" id="A7S0K6"/>
<dbReference type="HOGENOM" id="CLU_030752_0_0_1"/>
<comment type="function">
    <text evidence="10">Plays a role in endocytosis and regulates internalization of plasma membrane proteins. Overexpression impairs internalization of SLC2A1/GLUT1 and TRPV4 and increases the levels of SLC2A1/GLUT1 and TRPV4 at the cell membrane. Inhibits the TRPV4 calcium channel activity.</text>
</comment>
<evidence type="ECO:0000256" key="2">
    <source>
        <dbReference type="ARBA" id="ARBA00004236"/>
    </source>
</evidence>
<evidence type="ECO:0000256" key="9">
    <source>
        <dbReference type="ARBA" id="ARBA00023136"/>
    </source>
</evidence>
<dbReference type="PANTHER" id="PTHR23065">
    <property type="entry name" value="PROLINE-SERINE-THREONINE PHOSPHATASE INTERACTING PROTEIN 1"/>
    <property type="match status" value="1"/>
</dbReference>
<dbReference type="Proteomes" id="UP000001593">
    <property type="component" value="Unassembled WGS sequence"/>
</dbReference>
<evidence type="ECO:0000256" key="14">
    <source>
        <dbReference type="SAM" id="Coils"/>
    </source>
</evidence>
<dbReference type="SUPFAM" id="SSF103657">
    <property type="entry name" value="BAR/IMD domain-like"/>
    <property type="match status" value="1"/>
</dbReference>
<evidence type="ECO:0000256" key="1">
    <source>
        <dbReference type="ARBA" id="ARBA00004184"/>
    </source>
</evidence>
<dbReference type="PhylomeDB" id="A7S0K6"/>